<protein>
    <submittedName>
        <fullName evidence="1">Uncharacterized protein</fullName>
    </submittedName>
</protein>
<evidence type="ECO:0000313" key="2">
    <source>
        <dbReference type="Proteomes" id="UP001367508"/>
    </source>
</evidence>
<evidence type="ECO:0000313" key="1">
    <source>
        <dbReference type="EMBL" id="KAK7321189.1"/>
    </source>
</evidence>
<comment type="caution">
    <text evidence="1">The sequence shown here is derived from an EMBL/GenBank/DDBJ whole genome shotgun (WGS) entry which is preliminary data.</text>
</comment>
<reference evidence="1 2" key="1">
    <citation type="submission" date="2024-01" db="EMBL/GenBank/DDBJ databases">
        <title>The genomes of 5 underutilized Papilionoideae crops provide insights into root nodulation and disease resistanc.</title>
        <authorList>
            <person name="Jiang F."/>
        </authorList>
    </citation>
    <scope>NUCLEOTIDE SEQUENCE [LARGE SCALE GENOMIC DNA]</scope>
    <source>
        <strain evidence="1">LVBAO_FW01</strain>
        <tissue evidence="1">Leaves</tissue>
    </source>
</reference>
<organism evidence="1 2">
    <name type="scientific">Canavalia gladiata</name>
    <name type="common">Sword bean</name>
    <name type="synonym">Dolichos gladiatus</name>
    <dbReference type="NCBI Taxonomy" id="3824"/>
    <lineage>
        <taxon>Eukaryota</taxon>
        <taxon>Viridiplantae</taxon>
        <taxon>Streptophyta</taxon>
        <taxon>Embryophyta</taxon>
        <taxon>Tracheophyta</taxon>
        <taxon>Spermatophyta</taxon>
        <taxon>Magnoliopsida</taxon>
        <taxon>eudicotyledons</taxon>
        <taxon>Gunneridae</taxon>
        <taxon>Pentapetalae</taxon>
        <taxon>rosids</taxon>
        <taxon>fabids</taxon>
        <taxon>Fabales</taxon>
        <taxon>Fabaceae</taxon>
        <taxon>Papilionoideae</taxon>
        <taxon>50 kb inversion clade</taxon>
        <taxon>NPAAA clade</taxon>
        <taxon>indigoferoid/millettioid clade</taxon>
        <taxon>Phaseoleae</taxon>
        <taxon>Canavalia</taxon>
    </lineage>
</organism>
<name>A0AAN9KSJ2_CANGL</name>
<dbReference type="Proteomes" id="UP001367508">
    <property type="component" value="Unassembled WGS sequence"/>
</dbReference>
<keyword evidence="2" id="KW-1185">Reference proteome</keyword>
<sequence>MEERKDDIGLGIATYYKVVEKAWCSTHVAGWVAYRIHSKLKVVKQKIKVLNRDIFGNIDSQISQVTKDIQNLELDIKEMGAKENMCHVCRGKLSELVETLQ</sequence>
<dbReference type="EMBL" id="JAYMYQ010000007">
    <property type="protein sequence ID" value="KAK7321189.1"/>
    <property type="molecule type" value="Genomic_DNA"/>
</dbReference>
<dbReference type="AlphaFoldDB" id="A0AAN9KSJ2"/>
<accession>A0AAN9KSJ2</accession>
<gene>
    <name evidence="1" type="ORF">VNO77_31565</name>
</gene>
<proteinExistence type="predicted"/>